<dbReference type="PROSITE" id="PS00801">
    <property type="entry name" value="TRANSKETOLASE_1"/>
    <property type="match status" value="1"/>
</dbReference>
<keyword evidence="7 10" id="KW-0784">Thiamine biosynthesis</keyword>
<protein>
    <recommendedName>
        <fullName evidence="10">1-deoxy-D-xylulose-5-phosphate synthase</fullName>
        <ecNumber evidence="10">2.2.1.7</ecNumber>
    </recommendedName>
    <alternativeName>
        <fullName evidence="10">1-deoxyxylulose-5-phosphate synthase</fullName>
        <shortName evidence="10">DXP synthase</shortName>
        <shortName evidence="10">DXPS</shortName>
    </alternativeName>
</protein>
<dbReference type="Gene3D" id="3.40.50.920">
    <property type="match status" value="1"/>
</dbReference>
<sequence>MGPLENIEDVKDIKHLSNQELEELAADIRAFMIDHVSRTGGHLAPSLGVVELTLVLHQIYDSPKDKIIWDVGHQSYCHKIITGRKCRFTSLRQYKGLSGFPKTFESEHDCFNTGHSSTSISAALGMAIARDLKGENHKVIAVIGDGALTGGMAFEALNHGGDLHTDLIVVLNDNEMSIAPNVGAMSGYLSRMRTDPRYERGKEELEQLLNKIPKVGPMVAKTVERFKDSLKYFVVSGMLFEDMGFTYLGPIDGHNIGAMKTVFTNANQLKGPVLVHVVTKKGKGYPPAEANPDIFHGVGPFDPATGKVFQKEGPPAYTKIFGETLMDLAEDQDNIVAITAAMPGGTGLDKFSKKYPKRFFDVGIAEQHAVTFSAGLAAQGFHPVVAIYASFLQRAYDQVLHDVAMQNLPVTFALDRAGLVGEDGETHHGIFDISMLRHMPRLVMMAPKDENELRGMLTWAVKYQGPTVLRYPRGAGQGVEITESYPVIQLGQGEVVLEGHDLTMIPVGPMVYTALQAAEQLKEQGISAAVLNPRFIKPLDHELIVEYAKKTKRIVTIEEHVLAGGFGSACLELLNQENSGAEILNIGLPDAFIEQGSPNQLRQAHDLTASAIAEGVLKKWTFPEKRKRPEIRGKA</sequence>
<dbReference type="HAMAP" id="MF_00315">
    <property type="entry name" value="DXP_synth"/>
    <property type="match status" value="1"/>
</dbReference>
<feature type="binding site" evidence="10">
    <location>
        <position position="73"/>
    </location>
    <ligand>
        <name>thiamine diphosphate</name>
        <dbReference type="ChEBI" id="CHEBI:58937"/>
    </ligand>
</feature>
<feature type="binding site" evidence="10">
    <location>
        <position position="174"/>
    </location>
    <ligand>
        <name>Mg(2+)</name>
        <dbReference type="ChEBI" id="CHEBI:18420"/>
    </ligand>
</feature>
<evidence type="ECO:0000256" key="1">
    <source>
        <dbReference type="ARBA" id="ARBA00004980"/>
    </source>
</evidence>
<evidence type="ECO:0000256" key="9">
    <source>
        <dbReference type="ARBA" id="ARBA00023229"/>
    </source>
</evidence>
<evidence type="ECO:0000256" key="3">
    <source>
        <dbReference type="ARBA" id="ARBA00011738"/>
    </source>
</evidence>
<dbReference type="SUPFAM" id="SSF52922">
    <property type="entry name" value="TK C-terminal domain-like"/>
    <property type="match status" value="1"/>
</dbReference>
<feature type="binding site" evidence="10">
    <location>
        <position position="174"/>
    </location>
    <ligand>
        <name>thiamine diphosphate</name>
        <dbReference type="ChEBI" id="CHEBI:58937"/>
    </ligand>
</feature>
<reference evidence="12 13" key="1">
    <citation type="submission" date="2022-08" db="EMBL/GenBank/DDBJ databases">
        <title>Proteogenomics of the novel Dehalobacterium formicoaceticum strain EZ94 highlights a key role of methyltransferases during anaerobic dichloromethane degradation.</title>
        <authorList>
            <person name="Wasmund K."/>
        </authorList>
    </citation>
    <scope>NUCLEOTIDE SEQUENCE [LARGE SCALE GENOMIC DNA]</scope>
    <source>
        <strain evidence="12 13">EZ94</strain>
    </source>
</reference>
<dbReference type="Pfam" id="PF13292">
    <property type="entry name" value="DXP_synthase_N"/>
    <property type="match status" value="1"/>
</dbReference>
<dbReference type="EMBL" id="JANPWE010000004">
    <property type="protein sequence ID" value="MCR6545800.1"/>
    <property type="molecule type" value="Genomic_DNA"/>
</dbReference>
<evidence type="ECO:0000313" key="12">
    <source>
        <dbReference type="EMBL" id="MCR6545800.1"/>
    </source>
</evidence>
<name>A0ABT1Y6S3_9FIRM</name>
<evidence type="ECO:0000256" key="4">
    <source>
        <dbReference type="ARBA" id="ARBA00022679"/>
    </source>
</evidence>
<feature type="binding site" evidence="10">
    <location>
        <position position="285"/>
    </location>
    <ligand>
        <name>thiamine diphosphate</name>
        <dbReference type="ChEBI" id="CHEBI:58937"/>
    </ligand>
</feature>
<comment type="pathway">
    <text evidence="1 10">Metabolic intermediate biosynthesis; 1-deoxy-D-xylulose 5-phosphate biosynthesis; 1-deoxy-D-xylulose 5-phosphate from D-glyceraldehyde 3-phosphate and pyruvate: step 1/1.</text>
</comment>
<dbReference type="PANTHER" id="PTHR43322:SF5">
    <property type="entry name" value="1-DEOXY-D-XYLULOSE-5-PHOSPHATE SYNTHASE, CHLOROPLASTIC"/>
    <property type="match status" value="1"/>
</dbReference>
<dbReference type="Pfam" id="PF02779">
    <property type="entry name" value="Transket_pyr"/>
    <property type="match status" value="1"/>
</dbReference>
<dbReference type="InterPro" id="IPR005477">
    <property type="entry name" value="Dxylulose-5-P_synthase"/>
</dbReference>
<comment type="cofactor">
    <cofactor evidence="10">
        <name>thiamine diphosphate</name>
        <dbReference type="ChEBI" id="CHEBI:58937"/>
    </cofactor>
    <text evidence="10">Binds 1 thiamine pyrophosphate per subunit.</text>
</comment>
<comment type="function">
    <text evidence="10">Catalyzes the acyloin condensation reaction between C atoms 2 and 3 of pyruvate and glyceraldehyde 3-phosphate to yield 1-deoxy-D-xylulose-5-phosphate (DXP).</text>
</comment>
<evidence type="ECO:0000256" key="6">
    <source>
        <dbReference type="ARBA" id="ARBA00022842"/>
    </source>
</evidence>
<dbReference type="SUPFAM" id="SSF52518">
    <property type="entry name" value="Thiamin diphosphate-binding fold (THDP-binding)"/>
    <property type="match status" value="2"/>
</dbReference>
<evidence type="ECO:0000256" key="10">
    <source>
        <dbReference type="HAMAP-Rule" id="MF_00315"/>
    </source>
</evidence>
<keyword evidence="13" id="KW-1185">Reference proteome</keyword>
<comment type="subunit">
    <text evidence="3 10">Homodimer.</text>
</comment>
<dbReference type="EC" id="2.2.1.7" evidence="10"/>
<dbReference type="InterPro" id="IPR009014">
    <property type="entry name" value="Transketo_C/PFOR_II"/>
</dbReference>
<comment type="catalytic activity">
    <reaction evidence="10">
        <text>D-glyceraldehyde 3-phosphate + pyruvate + H(+) = 1-deoxy-D-xylulose 5-phosphate + CO2</text>
        <dbReference type="Rhea" id="RHEA:12605"/>
        <dbReference type="ChEBI" id="CHEBI:15361"/>
        <dbReference type="ChEBI" id="CHEBI:15378"/>
        <dbReference type="ChEBI" id="CHEBI:16526"/>
        <dbReference type="ChEBI" id="CHEBI:57792"/>
        <dbReference type="ChEBI" id="CHEBI:59776"/>
        <dbReference type="EC" id="2.2.1.7"/>
    </reaction>
</comment>
<dbReference type="PROSITE" id="PS00802">
    <property type="entry name" value="TRANSKETOLASE_2"/>
    <property type="match status" value="1"/>
</dbReference>
<dbReference type="InterPro" id="IPR033248">
    <property type="entry name" value="Transketolase_C"/>
</dbReference>
<dbReference type="Gene3D" id="3.40.50.970">
    <property type="match status" value="2"/>
</dbReference>
<dbReference type="NCBIfam" id="TIGR00204">
    <property type="entry name" value="dxs"/>
    <property type="match status" value="1"/>
</dbReference>
<evidence type="ECO:0000256" key="8">
    <source>
        <dbReference type="ARBA" id="ARBA00023052"/>
    </source>
</evidence>
<evidence type="ECO:0000256" key="2">
    <source>
        <dbReference type="ARBA" id="ARBA00011081"/>
    </source>
</evidence>
<organism evidence="12 13">
    <name type="scientific">Dehalobacterium formicoaceticum</name>
    <dbReference type="NCBI Taxonomy" id="51515"/>
    <lineage>
        <taxon>Bacteria</taxon>
        <taxon>Bacillati</taxon>
        <taxon>Bacillota</taxon>
        <taxon>Clostridia</taxon>
        <taxon>Eubacteriales</taxon>
        <taxon>Peptococcaceae</taxon>
        <taxon>Dehalobacterium</taxon>
    </lineage>
</organism>
<dbReference type="Pfam" id="PF02780">
    <property type="entry name" value="Transketolase_C"/>
    <property type="match status" value="1"/>
</dbReference>
<dbReference type="InterPro" id="IPR005475">
    <property type="entry name" value="Transketolase-like_Pyr-bd"/>
</dbReference>
<keyword evidence="9 10" id="KW-0414">Isoprene biosynthesis</keyword>
<dbReference type="InterPro" id="IPR020826">
    <property type="entry name" value="Transketolase_BS"/>
</dbReference>
<feature type="binding site" evidence="10">
    <location>
        <begin position="114"/>
        <end position="116"/>
    </location>
    <ligand>
        <name>thiamine diphosphate</name>
        <dbReference type="ChEBI" id="CHEBI:58937"/>
    </ligand>
</feature>
<keyword evidence="6 10" id="KW-0460">Magnesium</keyword>
<evidence type="ECO:0000313" key="13">
    <source>
        <dbReference type="Proteomes" id="UP001524944"/>
    </source>
</evidence>
<dbReference type="SMART" id="SM00861">
    <property type="entry name" value="Transket_pyr"/>
    <property type="match status" value="1"/>
</dbReference>
<evidence type="ECO:0000256" key="5">
    <source>
        <dbReference type="ARBA" id="ARBA00022723"/>
    </source>
</evidence>
<dbReference type="InterPro" id="IPR029061">
    <property type="entry name" value="THDP-binding"/>
</dbReference>
<proteinExistence type="inferred from homology"/>
<dbReference type="InterPro" id="IPR049557">
    <property type="entry name" value="Transketolase_CS"/>
</dbReference>
<feature type="binding site" evidence="10">
    <location>
        <position position="366"/>
    </location>
    <ligand>
        <name>thiamine diphosphate</name>
        <dbReference type="ChEBI" id="CHEBI:58937"/>
    </ligand>
</feature>
<dbReference type="RefSeq" id="WP_257913332.1">
    <property type="nucleotide sequence ID" value="NZ_JANPWE010000004.1"/>
</dbReference>
<dbReference type="CDD" id="cd02007">
    <property type="entry name" value="TPP_DXS"/>
    <property type="match status" value="1"/>
</dbReference>
<keyword evidence="8 10" id="KW-0786">Thiamine pyrophosphate</keyword>
<evidence type="ECO:0000256" key="7">
    <source>
        <dbReference type="ARBA" id="ARBA00022977"/>
    </source>
</evidence>
<feature type="domain" description="Transketolase-like pyrimidine-binding" evidence="11">
    <location>
        <begin position="315"/>
        <end position="479"/>
    </location>
</feature>
<comment type="caution">
    <text evidence="12">The sequence shown here is derived from an EMBL/GenBank/DDBJ whole genome shotgun (WGS) entry which is preliminary data.</text>
</comment>
<feature type="binding site" evidence="10">
    <location>
        <position position="145"/>
    </location>
    <ligand>
        <name>Mg(2+)</name>
        <dbReference type="ChEBI" id="CHEBI:18420"/>
    </ligand>
</feature>
<dbReference type="Proteomes" id="UP001524944">
    <property type="component" value="Unassembled WGS sequence"/>
</dbReference>
<comment type="similarity">
    <text evidence="2 10">Belongs to the transketolase family. DXPS subfamily.</text>
</comment>
<keyword evidence="4 10" id="KW-0808">Transferase</keyword>
<gene>
    <name evidence="10 12" type="primary">dxs</name>
    <name evidence="12" type="ORF">NVS47_09810</name>
</gene>
<evidence type="ECO:0000259" key="11">
    <source>
        <dbReference type="SMART" id="SM00861"/>
    </source>
</evidence>
<dbReference type="PANTHER" id="PTHR43322">
    <property type="entry name" value="1-D-DEOXYXYLULOSE 5-PHOSPHATE SYNTHASE-RELATED"/>
    <property type="match status" value="1"/>
</dbReference>
<feature type="binding site" evidence="10">
    <location>
        <begin position="146"/>
        <end position="147"/>
    </location>
    <ligand>
        <name>thiamine diphosphate</name>
        <dbReference type="ChEBI" id="CHEBI:58937"/>
    </ligand>
</feature>
<accession>A0ABT1Y6S3</accession>
<dbReference type="CDD" id="cd07033">
    <property type="entry name" value="TPP_PYR_DXS_TK_like"/>
    <property type="match status" value="1"/>
</dbReference>
<keyword evidence="5 10" id="KW-0479">Metal-binding</keyword>
<dbReference type="NCBIfam" id="NF003933">
    <property type="entry name" value="PRK05444.2-2"/>
    <property type="match status" value="1"/>
</dbReference>
<comment type="cofactor">
    <cofactor evidence="10">
        <name>Mg(2+)</name>
        <dbReference type="ChEBI" id="CHEBI:18420"/>
    </cofactor>
    <text evidence="10">Binds 1 Mg(2+) ion per subunit.</text>
</comment>
<dbReference type="GO" id="GO:0008661">
    <property type="term" value="F:1-deoxy-D-xylulose-5-phosphate synthase activity"/>
    <property type="evidence" value="ECO:0007669"/>
    <property type="project" value="UniProtKB-EC"/>
</dbReference>